<feature type="compositionally biased region" description="Polar residues" evidence="1">
    <location>
        <begin position="109"/>
        <end position="119"/>
    </location>
</feature>
<sequence length="558" mass="60946">MSGSGSFRQGQLPSSGLSGNLSSNNPFRNRAASPASLDAAYASPTTSPFDDTAGRQRPVSRNPFLDNPSQPLKPEHQSLSAEDIFDSLTLEDTMPNDKVLPALPALTAQRKTSTQSVTPRTGEPLQVDSKHRPTKSQEEAMRAKKPVAGPLPEASRSPHRRPPPQRRPRRNSESSAMDFSALPITPEEIKMIEAKRLRDRQREKGVRESREPREAREGREARDNERDAKSRSKSGRPSRRMDLIDQLDATSIYGTGRKFRSTTSQAGKWRSFANKDMIRAVFHHDGPFDALNPHRNRSSRRAPMQAFPKDSLNNSLGGAGPLNRNPDHAQFMGNGTDEAFRDFATGRKIKNGYNYPTSSSTEAAIFDPISRGDIVHGDESYGLGTSTFLEGTPAARAAIVRRQAEQQQETLNGGLQRKKSLAQRIRHINKGAREFAPSGRMTNPEGISSKPSLDPMPAASSAGSEPNPFFAEFSKGEEKMTAKTRERTMSPVSPPSVPRRMSGSALERRATTEATSNLEDAAPAKPSGLLGRMKSLKGGRRPKNSDTGSQSAAPGMAM</sequence>
<feature type="region of interest" description="Disordered" evidence="1">
    <location>
        <begin position="433"/>
        <end position="558"/>
    </location>
</feature>
<accession>A0ABQ0CGC4</accession>
<feature type="compositionally biased region" description="Basic residues" evidence="1">
    <location>
        <begin position="157"/>
        <end position="169"/>
    </location>
</feature>
<feature type="compositionally biased region" description="Basic and acidic residues" evidence="1">
    <location>
        <begin position="128"/>
        <end position="142"/>
    </location>
</feature>
<dbReference type="Proteomes" id="UP001562357">
    <property type="component" value="Unassembled WGS sequence"/>
</dbReference>
<feature type="compositionally biased region" description="Low complexity" evidence="1">
    <location>
        <begin position="9"/>
        <end position="43"/>
    </location>
</feature>
<feature type="compositionally biased region" description="Basic and acidic residues" evidence="1">
    <location>
        <begin position="474"/>
        <end position="488"/>
    </location>
</feature>
<reference evidence="3" key="1">
    <citation type="submission" date="2024-06" db="EMBL/GenBank/DDBJ databases">
        <title>Draft Genome Sequences of Epichloe bromicola Strains Isolated from Elymus ciliaris.</title>
        <authorList>
            <consortium name="Epichloe bromicola genome sequencing consortium"/>
            <person name="Miura A."/>
            <person name="Imano S."/>
            <person name="Ashida A."/>
            <person name="Sato I."/>
            <person name="Chiba S."/>
            <person name="Tanaka A."/>
            <person name="Camagna M."/>
            <person name="Takemoto D."/>
        </authorList>
    </citation>
    <scope>NUCLEOTIDE SEQUENCE [LARGE SCALE GENOMIC DNA]</scope>
    <source>
        <strain evidence="3">DP</strain>
    </source>
</reference>
<organism evidence="2 3">
    <name type="scientific">Epichloe bromicola</name>
    <dbReference type="NCBI Taxonomy" id="79588"/>
    <lineage>
        <taxon>Eukaryota</taxon>
        <taxon>Fungi</taxon>
        <taxon>Dikarya</taxon>
        <taxon>Ascomycota</taxon>
        <taxon>Pezizomycotina</taxon>
        <taxon>Sordariomycetes</taxon>
        <taxon>Hypocreomycetidae</taxon>
        <taxon>Hypocreales</taxon>
        <taxon>Clavicipitaceae</taxon>
        <taxon>Epichloe</taxon>
    </lineage>
</organism>
<dbReference type="PANTHER" id="PTHR28307">
    <property type="entry name" value="PROTEIN PAL1"/>
    <property type="match status" value="1"/>
</dbReference>
<feature type="compositionally biased region" description="Basic and acidic residues" evidence="1">
    <location>
        <begin position="187"/>
        <end position="230"/>
    </location>
</feature>
<feature type="region of interest" description="Disordered" evidence="1">
    <location>
        <begin position="306"/>
        <end position="334"/>
    </location>
</feature>
<dbReference type="InterPro" id="IPR013226">
    <property type="entry name" value="Pal1"/>
</dbReference>
<evidence type="ECO:0008006" key="4">
    <source>
        <dbReference type="Google" id="ProtNLM"/>
    </source>
</evidence>
<gene>
    <name evidence="2" type="primary">g929</name>
    <name evidence="2" type="ORF">EsDP_00000929</name>
</gene>
<dbReference type="PANTHER" id="PTHR28307:SF2">
    <property type="entry name" value="PROTEIN PAL1"/>
    <property type="match status" value="1"/>
</dbReference>
<comment type="caution">
    <text evidence="2">The sequence shown here is derived from an EMBL/GenBank/DDBJ whole genome shotgun (WGS) entry which is preliminary data.</text>
</comment>
<evidence type="ECO:0000256" key="1">
    <source>
        <dbReference type="SAM" id="MobiDB-lite"/>
    </source>
</evidence>
<feature type="region of interest" description="Disordered" evidence="1">
    <location>
        <begin position="1"/>
        <end position="242"/>
    </location>
</feature>
<proteinExistence type="predicted"/>
<keyword evidence="3" id="KW-1185">Reference proteome</keyword>
<evidence type="ECO:0000313" key="3">
    <source>
        <dbReference type="Proteomes" id="UP001562357"/>
    </source>
</evidence>
<evidence type="ECO:0000313" key="2">
    <source>
        <dbReference type="EMBL" id="GAB0132495.1"/>
    </source>
</evidence>
<dbReference type="Pfam" id="PF08316">
    <property type="entry name" value="Pal1"/>
    <property type="match status" value="1"/>
</dbReference>
<name>A0ABQ0CGC4_9HYPO</name>
<protein>
    <recommendedName>
        <fullName evidence="4">Pal1 cell morphology protein</fullName>
    </recommendedName>
</protein>
<dbReference type="EMBL" id="BAAFGZ010000018">
    <property type="protein sequence ID" value="GAB0132495.1"/>
    <property type="molecule type" value="Genomic_DNA"/>
</dbReference>